<accession>A0A5J9URW2</accession>
<comment type="caution">
    <text evidence="1">The sequence shown here is derived from an EMBL/GenBank/DDBJ whole genome shotgun (WGS) entry which is preliminary data.</text>
</comment>
<dbReference type="Gramene" id="TVU26609">
    <property type="protein sequence ID" value="TVU26609"/>
    <property type="gene ID" value="EJB05_29163"/>
</dbReference>
<dbReference type="EMBL" id="RWGY01000013">
    <property type="protein sequence ID" value="TVU26609.1"/>
    <property type="molecule type" value="Genomic_DNA"/>
</dbReference>
<gene>
    <name evidence="1" type="ORF">EJB05_29163</name>
</gene>
<proteinExistence type="predicted"/>
<evidence type="ECO:0000313" key="1">
    <source>
        <dbReference type="EMBL" id="TVU26609.1"/>
    </source>
</evidence>
<protein>
    <submittedName>
        <fullName evidence="1">Uncharacterized protein</fullName>
    </submittedName>
</protein>
<sequence length="60" mass="6931">MHWHIHTIITKRNNCSLFYCHVNPDLKPEILRIGGARDVTDLQACLMSQTFYGMKTQLAV</sequence>
<reference evidence="1 2" key="1">
    <citation type="journal article" date="2019" name="Sci. Rep.">
        <title>A high-quality genome of Eragrostis curvula grass provides insights into Poaceae evolution and supports new strategies to enhance forage quality.</title>
        <authorList>
            <person name="Carballo J."/>
            <person name="Santos B.A.C.M."/>
            <person name="Zappacosta D."/>
            <person name="Garbus I."/>
            <person name="Selva J.P."/>
            <person name="Gallo C.A."/>
            <person name="Diaz A."/>
            <person name="Albertini E."/>
            <person name="Caccamo M."/>
            <person name="Echenique V."/>
        </authorList>
    </citation>
    <scope>NUCLEOTIDE SEQUENCE [LARGE SCALE GENOMIC DNA]</scope>
    <source>
        <strain evidence="2">cv. Victoria</strain>
        <tissue evidence="1">Leaf</tissue>
    </source>
</reference>
<name>A0A5J9URW2_9POAL</name>
<evidence type="ECO:0000313" key="2">
    <source>
        <dbReference type="Proteomes" id="UP000324897"/>
    </source>
</evidence>
<feature type="non-terminal residue" evidence="1">
    <location>
        <position position="60"/>
    </location>
</feature>
<dbReference type="Proteomes" id="UP000324897">
    <property type="component" value="Chromosome 2"/>
</dbReference>
<feature type="non-terminal residue" evidence="1">
    <location>
        <position position="1"/>
    </location>
</feature>
<dbReference type="AlphaFoldDB" id="A0A5J9URW2"/>
<organism evidence="1 2">
    <name type="scientific">Eragrostis curvula</name>
    <name type="common">weeping love grass</name>
    <dbReference type="NCBI Taxonomy" id="38414"/>
    <lineage>
        <taxon>Eukaryota</taxon>
        <taxon>Viridiplantae</taxon>
        <taxon>Streptophyta</taxon>
        <taxon>Embryophyta</taxon>
        <taxon>Tracheophyta</taxon>
        <taxon>Spermatophyta</taxon>
        <taxon>Magnoliopsida</taxon>
        <taxon>Liliopsida</taxon>
        <taxon>Poales</taxon>
        <taxon>Poaceae</taxon>
        <taxon>PACMAD clade</taxon>
        <taxon>Chloridoideae</taxon>
        <taxon>Eragrostideae</taxon>
        <taxon>Eragrostidinae</taxon>
        <taxon>Eragrostis</taxon>
    </lineage>
</organism>
<keyword evidence="2" id="KW-1185">Reference proteome</keyword>